<dbReference type="KEGG" id="mear:Mpt1_c11770"/>
<dbReference type="STRING" id="1577791.Mpt1_c11770"/>
<dbReference type="InterPro" id="IPR007197">
    <property type="entry name" value="rSAM"/>
</dbReference>
<dbReference type="PANTHER" id="PTHR43324">
    <property type="match status" value="1"/>
</dbReference>
<name>A0A0A7LD93_9ARCH</name>
<dbReference type="InterPro" id="IPR058240">
    <property type="entry name" value="rSAM_sf"/>
</dbReference>
<dbReference type="Gene3D" id="3.80.30.20">
    <property type="entry name" value="tm_1862 like domain"/>
    <property type="match status" value="1"/>
</dbReference>
<dbReference type="OrthoDB" id="358785at2157"/>
<dbReference type="AlphaFoldDB" id="A0A0A7LD93"/>
<protein>
    <submittedName>
        <fullName evidence="2">MiaB2 protein</fullName>
        <ecNumber evidence="2">2.8.4.3</ecNumber>
    </submittedName>
</protein>
<evidence type="ECO:0000313" key="3">
    <source>
        <dbReference type="Proteomes" id="UP000030787"/>
    </source>
</evidence>
<organism evidence="2 3">
    <name type="scientific">Candidatus Methanoplasma termitum</name>
    <dbReference type="NCBI Taxonomy" id="1577791"/>
    <lineage>
        <taxon>Archaea</taxon>
        <taxon>Methanobacteriati</taxon>
        <taxon>Thermoplasmatota</taxon>
        <taxon>Thermoplasmata</taxon>
        <taxon>Methanomassiliicoccales</taxon>
        <taxon>Methanomassiliicoccaceae</taxon>
        <taxon>Candidatus Methanoplasma</taxon>
    </lineage>
</organism>
<evidence type="ECO:0000259" key="1">
    <source>
        <dbReference type="PROSITE" id="PS51918"/>
    </source>
</evidence>
<dbReference type="GO" id="GO:0035597">
    <property type="term" value="F:tRNA-2-methylthio-N(6)-dimethylallyladenosine(37) synthase activity"/>
    <property type="evidence" value="ECO:0007669"/>
    <property type="project" value="UniProtKB-EC"/>
</dbReference>
<dbReference type="SFLD" id="SFLDG01082">
    <property type="entry name" value="B12-binding_domain_containing"/>
    <property type="match status" value="1"/>
</dbReference>
<reference evidence="2 3" key="1">
    <citation type="journal article" date="2014" name="Appl. Environ. Microbiol.">
        <title>Comparative Genome Analysis of 'Candidatus Methanoplasma termitum' Indicates a New Mode of Energy Metabolism in the Seventh Order of Methanogens.</title>
        <authorList>
            <person name="Lang K."/>
            <person name="Schuldes J."/>
            <person name="Klingl A."/>
            <person name="Poehlein A."/>
            <person name="Daniel R."/>
            <person name="Brune A."/>
        </authorList>
    </citation>
    <scope>NUCLEOTIDE SEQUENCE [LARGE SCALE GENOMIC DNA]</scope>
    <source>
        <strain evidence="3">Mpt1</strain>
    </source>
</reference>
<dbReference type="PROSITE" id="PS51918">
    <property type="entry name" value="RADICAL_SAM"/>
    <property type="match status" value="1"/>
</dbReference>
<keyword evidence="3" id="KW-1185">Reference proteome</keyword>
<dbReference type="HOGENOM" id="CLU_533842_0_0_2"/>
<dbReference type="Pfam" id="PF04055">
    <property type="entry name" value="Radical_SAM"/>
    <property type="match status" value="1"/>
</dbReference>
<evidence type="ECO:0000313" key="2">
    <source>
        <dbReference type="EMBL" id="AIZ57039.1"/>
    </source>
</evidence>
<dbReference type="EC" id="2.8.4.3" evidence="2"/>
<gene>
    <name evidence="2" type="primary">miaB2</name>
    <name evidence="2" type="ORF">Mpt1_c11770</name>
</gene>
<dbReference type="Proteomes" id="UP000030787">
    <property type="component" value="Chromosome"/>
</dbReference>
<dbReference type="GO" id="GO:0051536">
    <property type="term" value="F:iron-sulfur cluster binding"/>
    <property type="evidence" value="ECO:0007669"/>
    <property type="project" value="InterPro"/>
</dbReference>
<dbReference type="PANTHER" id="PTHR43324:SF1">
    <property type="entry name" value="RADICAL SAM CORE DOMAIN-CONTAINING PROTEIN"/>
    <property type="match status" value="1"/>
</dbReference>
<dbReference type="SUPFAM" id="SSF102114">
    <property type="entry name" value="Radical SAM enzymes"/>
    <property type="match status" value="1"/>
</dbReference>
<sequence>MTKDIRITLVDGYIDDPAALGVPPYISPMIRAIAGASVDAGATVEYVSIDMIRNGRKIPGADVSVVLSGNTVPGKYIRSMPMSTKELISITPKLKGWKLIGGSAASSPAAEGFDFSIKTDLAASLYDGIIGKEVGERYRTLDEWNRWMVLGADLVSQHQDFPHPLVAEIETYRGCHRYKNGGCSYCIEPLKGKPLMRSPKDIIAEAERLVSVGVRNVRIGGQTCIISYGSTDDSDIPTPNPHAIQELFTALNALDLNVLHVDNANPAVIASHPDESRKVIGTLVECCTSGNVLALGLESADPIVFRENNLNCTSEQLIESVRIINELGRERGPTGLPKLLPGINIICGLDGETAGTYAMDLNLLKKILEEDLLIRRINIRQVMPLRRDFHTKVDKNSFKKFKEAVREEIDREMLRRVIPEGNVLKDVYMEIHDGNTTFGRQVGTYPVLVGIPYKVELGSSHDVVIIDWGFRSVTGITTPFNINTMPMSAIEGLPGIGKKRAARIVVGRPYHSMDELEEAIGDPIVSESLGRVIEISFKYTC</sequence>
<accession>A0A0A7LD93</accession>
<dbReference type="GeneID" id="24818841"/>
<dbReference type="RefSeq" id="WP_048113042.1">
    <property type="nucleotide sequence ID" value="NZ_CP010070.1"/>
</dbReference>
<dbReference type="EMBL" id="CP010070">
    <property type="protein sequence ID" value="AIZ57039.1"/>
    <property type="molecule type" value="Genomic_DNA"/>
</dbReference>
<dbReference type="SMART" id="SM00729">
    <property type="entry name" value="Elp3"/>
    <property type="match status" value="1"/>
</dbReference>
<dbReference type="InterPro" id="IPR006638">
    <property type="entry name" value="Elp3/MiaA/NifB-like_rSAM"/>
</dbReference>
<dbReference type="Gene3D" id="1.10.150.320">
    <property type="entry name" value="Photosystem II 12 kDa extrinsic protein"/>
    <property type="match status" value="1"/>
</dbReference>
<keyword evidence="2" id="KW-0808">Transferase</keyword>
<proteinExistence type="predicted"/>
<dbReference type="InterPro" id="IPR023404">
    <property type="entry name" value="rSAM_horseshoe"/>
</dbReference>
<dbReference type="SUPFAM" id="SSF81585">
    <property type="entry name" value="PsbU/PolX domain-like"/>
    <property type="match status" value="1"/>
</dbReference>
<dbReference type="SFLD" id="SFLDS00029">
    <property type="entry name" value="Radical_SAM"/>
    <property type="match status" value="1"/>
</dbReference>
<feature type="domain" description="Radical SAM core" evidence="1">
    <location>
        <begin position="161"/>
        <end position="424"/>
    </location>
</feature>